<evidence type="ECO:0000256" key="1">
    <source>
        <dbReference type="SAM" id="MobiDB-lite"/>
    </source>
</evidence>
<sequence>MSFIDFKAIVKKVNMKPKGLTEITLEVNSADLDGKIQHLSEMIDQKVESQLESTLVNYNVEINPNTNQPTTRYKVDQHGVVSEVEPQPEQLEAELGLPKENIPTKKEKRQIERAIIEEFIASGMAPNFEEFPCDFPNFVKRKIEGESYRKLASELDISSGKIVDLMDQYFAKVAPLVDTWWDWKQDQDAEAEPLFKQENDAPAEEVSSAENDSQDDQEDEEHGAA</sequence>
<organism evidence="2 3">
    <name type="scientific">Bacillus swezeyi</name>
    <dbReference type="NCBI Taxonomy" id="1925020"/>
    <lineage>
        <taxon>Bacteria</taxon>
        <taxon>Bacillati</taxon>
        <taxon>Bacillota</taxon>
        <taxon>Bacilli</taxon>
        <taxon>Bacillales</taxon>
        <taxon>Bacillaceae</taxon>
        <taxon>Bacillus</taxon>
    </lineage>
</organism>
<protein>
    <recommendedName>
        <fullName evidence="4">2-methylcitrate dehydratase</fullName>
    </recommendedName>
</protein>
<reference evidence="2 3" key="1">
    <citation type="submission" date="2017-01" db="EMBL/GenBank/DDBJ databases">
        <title>Bacillus phylogenomics.</title>
        <authorList>
            <person name="Dunlap C."/>
        </authorList>
    </citation>
    <scope>NUCLEOTIDE SEQUENCE [LARGE SCALE GENOMIC DNA]</scope>
    <source>
        <strain evidence="2 3">NRRL B-41282</strain>
    </source>
</reference>
<feature type="compositionally biased region" description="Acidic residues" evidence="1">
    <location>
        <begin position="212"/>
        <end position="225"/>
    </location>
</feature>
<dbReference type="Proteomes" id="UP000187367">
    <property type="component" value="Unassembled WGS sequence"/>
</dbReference>
<evidence type="ECO:0008006" key="4">
    <source>
        <dbReference type="Google" id="ProtNLM"/>
    </source>
</evidence>
<proteinExistence type="predicted"/>
<dbReference type="AlphaFoldDB" id="A0A1R1QPT7"/>
<dbReference type="RefSeq" id="WP_076762518.1">
    <property type="nucleotide sequence ID" value="NZ_JARMMI010000007.1"/>
</dbReference>
<dbReference type="EMBL" id="MTJL01000014">
    <property type="protein sequence ID" value="OMI06676.1"/>
    <property type="molecule type" value="Genomic_DNA"/>
</dbReference>
<name>A0A1R1QPT7_9BACI</name>
<accession>A0A1R1QPT7</accession>
<comment type="caution">
    <text evidence="2">The sequence shown here is derived from an EMBL/GenBank/DDBJ whole genome shotgun (WGS) entry which is preliminary data.</text>
</comment>
<gene>
    <name evidence="2" type="ORF">BW143_08655</name>
</gene>
<feature type="region of interest" description="Disordered" evidence="1">
    <location>
        <begin position="188"/>
        <end position="225"/>
    </location>
</feature>
<keyword evidence="3" id="KW-1185">Reference proteome</keyword>
<accession>A0A1R1RPB0</accession>
<evidence type="ECO:0000313" key="2">
    <source>
        <dbReference type="EMBL" id="OMI06676.1"/>
    </source>
</evidence>
<feature type="compositionally biased region" description="Basic and acidic residues" evidence="1">
    <location>
        <begin position="188"/>
        <end position="199"/>
    </location>
</feature>
<evidence type="ECO:0000313" key="3">
    <source>
        <dbReference type="Proteomes" id="UP000187367"/>
    </source>
</evidence>